<name>A0A4U1HZ25_9BURK</name>
<protein>
    <submittedName>
        <fullName evidence="1">Uncharacterized protein</fullName>
    </submittedName>
</protein>
<evidence type="ECO:0000313" key="2">
    <source>
        <dbReference type="Proteomes" id="UP000305539"/>
    </source>
</evidence>
<sequence>MQDELNQLHDVASKLLGNHLGTWADSLMNATAGHDDNKALSVLHSLLAVRSALAPLVGSQQDTSHG</sequence>
<dbReference type="Proteomes" id="UP000305539">
    <property type="component" value="Unassembled WGS sequence"/>
</dbReference>
<dbReference type="OrthoDB" id="8593354at2"/>
<gene>
    <name evidence="1" type="ORF">FAZ69_22250</name>
</gene>
<dbReference type="RefSeq" id="WP_136897245.1">
    <property type="nucleotide sequence ID" value="NZ_SWJE01000012.1"/>
</dbReference>
<organism evidence="1 2">
    <name type="scientific">Trinickia terrae</name>
    <dbReference type="NCBI Taxonomy" id="2571161"/>
    <lineage>
        <taxon>Bacteria</taxon>
        <taxon>Pseudomonadati</taxon>
        <taxon>Pseudomonadota</taxon>
        <taxon>Betaproteobacteria</taxon>
        <taxon>Burkholderiales</taxon>
        <taxon>Burkholderiaceae</taxon>
        <taxon>Trinickia</taxon>
    </lineage>
</organism>
<reference evidence="1 2" key="1">
    <citation type="submission" date="2019-04" db="EMBL/GenBank/DDBJ databases">
        <title>Trinickia sp. 7GSK02, isolated from subtropical forest soil.</title>
        <authorList>
            <person name="Gao Z.-H."/>
            <person name="Qiu L.-H."/>
        </authorList>
    </citation>
    <scope>NUCLEOTIDE SEQUENCE [LARGE SCALE GENOMIC DNA]</scope>
    <source>
        <strain evidence="1 2">7GSK02</strain>
    </source>
</reference>
<keyword evidence="2" id="KW-1185">Reference proteome</keyword>
<comment type="caution">
    <text evidence="1">The sequence shown here is derived from an EMBL/GenBank/DDBJ whole genome shotgun (WGS) entry which is preliminary data.</text>
</comment>
<dbReference type="EMBL" id="SWJE01000012">
    <property type="protein sequence ID" value="TKC86028.1"/>
    <property type="molecule type" value="Genomic_DNA"/>
</dbReference>
<accession>A0A4U1HZ25</accession>
<dbReference type="AlphaFoldDB" id="A0A4U1HZ25"/>
<proteinExistence type="predicted"/>
<evidence type="ECO:0000313" key="1">
    <source>
        <dbReference type="EMBL" id="TKC86028.1"/>
    </source>
</evidence>